<evidence type="ECO:0000313" key="2">
    <source>
        <dbReference type="Proteomes" id="UP000289738"/>
    </source>
</evidence>
<gene>
    <name evidence="1" type="ORF">Ahy_B09g095364</name>
</gene>
<evidence type="ECO:0000313" key="1">
    <source>
        <dbReference type="EMBL" id="RYQ87818.1"/>
    </source>
</evidence>
<dbReference type="Proteomes" id="UP000289738">
    <property type="component" value="Chromosome B09"/>
</dbReference>
<name>A0A444XDL3_ARAHY</name>
<dbReference type="Gene3D" id="2.160.10.10">
    <property type="entry name" value="Hexapeptide repeat proteins"/>
    <property type="match status" value="1"/>
</dbReference>
<proteinExistence type="predicted"/>
<dbReference type="EMBL" id="SDMP01000019">
    <property type="protein sequence ID" value="RYQ87818.1"/>
    <property type="molecule type" value="Genomic_DNA"/>
</dbReference>
<dbReference type="SUPFAM" id="SSF51161">
    <property type="entry name" value="Trimeric LpxA-like enzymes"/>
    <property type="match status" value="1"/>
</dbReference>
<dbReference type="STRING" id="3818.A0A444XDL3"/>
<organism evidence="1 2">
    <name type="scientific">Arachis hypogaea</name>
    <name type="common">Peanut</name>
    <dbReference type="NCBI Taxonomy" id="3818"/>
    <lineage>
        <taxon>Eukaryota</taxon>
        <taxon>Viridiplantae</taxon>
        <taxon>Streptophyta</taxon>
        <taxon>Embryophyta</taxon>
        <taxon>Tracheophyta</taxon>
        <taxon>Spermatophyta</taxon>
        <taxon>Magnoliopsida</taxon>
        <taxon>eudicotyledons</taxon>
        <taxon>Gunneridae</taxon>
        <taxon>Pentapetalae</taxon>
        <taxon>rosids</taxon>
        <taxon>fabids</taxon>
        <taxon>Fabales</taxon>
        <taxon>Fabaceae</taxon>
        <taxon>Papilionoideae</taxon>
        <taxon>50 kb inversion clade</taxon>
        <taxon>dalbergioids sensu lato</taxon>
        <taxon>Dalbergieae</taxon>
        <taxon>Pterocarpus clade</taxon>
        <taxon>Arachis</taxon>
    </lineage>
</organism>
<dbReference type="InterPro" id="IPR001451">
    <property type="entry name" value="Hexapep"/>
</dbReference>
<protein>
    <recommendedName>
        <fullName evidence="3">Serine acetyltransferase N-terminal domain-containing protein</fullName>
    </recommendedName>
</protein>
<keyword evidence="2" id="KW-1185">Reference proteome</keyword>
<accession>A0A444XDL3</accession>
<comment type="caution">
    <text evidence="1">The sequence shown here is derived from an EMBL/GenBank/DDBJ whole genome shotgun (WGS) entry which is preliminary data.</text>
</comment>
<reference evidence="1 2" key="1">
    <citation type="submission" date="2019-01" db="EMBL/GenBank/DDBJ databases">
        <title>Sequencing of cultivated peanut Arachis hypogaea provides insights into genome evolution and oil improvement.</title>
        <authorList>
            <person name="Chen X."/>
        </authorList>
    </citation>
    <scope>NUCLEOTIDE SEQUENCE [LARGE SCALE GENOMIC DNA]</scope>
    <source>
        <strain evidence="2">cv. Fuhuasheng</strain>
        <tissue evidence="1">Leaves</tissue>
    </source>
</reference>
<sequence length="96" mass="9928">MTLDGTGKIGGDRNPKIGDGVLIGAGVTILGNVRIGEGDKIGVESVVLIDVPLRTTAVGNSGSLVGGKEKHSKHDDVLGESMDHASFISEWSDFII</sequence>
<dbReference type="Pfam" id="PF00132">
    <property type="entry name" value="Hexapep"/>
    <property type="match status" value="1"/>
</dbReference>
<evidence type="ECO:0008006" key="3">
    <source>
        <dbReference type="Google" id="ProtNLM"/>
    </source>
</evidence>
<dbReference type="PANTHER" id="PTHR42811">
    <property type="entry name" value="SERINE ACETYLTRANSFERASE"/>
    <property type="match status" value="1"/>
</dbReference>
<dbReference type="InterPro" id="IPR011004">
    <property type="entry name" value="Trimer_LpxA-like_sf"/>
</dbReference>
<dbReference type="AlphaFoldDB" id="A0A444XDL3"/>